<name>A0ABV8VHC0_9NOCA</name>
<dbReference type="PANTHER" id="PTHR43685:SF5">
    <property type="entry name" value="GLYCOSYLTRANSFERASE EPSE-RELATED"/>
    <property type="match status" value="1"/>
</dbReference>
<dbReference type="EMBL" id="JBHSDL010000014">
    <property type="protein sequence ID" value="MFC4375022.1"/>
    <property type="molecule type" value="Genomic_DNA"/>
</dbReference>
<organism evidence="5 6">
    <name type="scientific">Nocardia halotolerans</name>
    <dbReference type="NCBI Taxonomy" id="1755878"/>
    <lineage>
        <taxon>Bacteria</taxon>
        <taxon>Bacillati</taxon>
        <taxon>Actinomycetota</taxon>
        <taxon>Actinomycetes</taxon>
        <taxon>Mycobacteriales</taxon>
        <taxon>Nocardiaceae</taxon>
        <taxon>Nocardia</taxon>
    </lineage>
</organism>
<accession>A0ABV8VHC0</accession>
<dbReference type="PANTHER" id="PTHR43685">
    <property type="entry name" value="GLYCOSYLTRANSFERASE"/>
    <property type="match status" value="1"/>
</dbReference>
<dbReference type="GO" id="GO:0016757">
    <property type="term" value="F:glycosyltransferase activity"/>
    <property type="evidence" value="ECO:0007669"/>
    <property type="project" value="UniProtKB-KW"/>
</dbReference>
<evidence type="ECO:0000313" key="5">
    <source>
        <dbReference type="EMBL" id="MFC4375022.1"/>
    </source>
</evidence>
<comment type="caution">
    <text evidence="5">The sequence shown here is derived from an EMBL/GenBank/DDBJ whole genome shotgun (WGS) entry which is preliminary data.</text>
</comment>
<dbReference type="InterPro" id="IPR029044">
    <property type="entry name" value="Nucleotide-diphossugar_trans"/>
</dbReference>
<dbReference type="InterPro" id="IPR001173">
    <property type="entry name" value="Glyco_trans_2-like"/>
</dbReference>
<evidence type="ECO:0000313" key="6">
    <source>
        <dbReference type="Proteomes" id="UP001595844"/>
    </source>
</evidence>
<dbReference type="RefSeq" id="WP_378561025.1">
    <property type="nucleotide sequence ID" value="NZ_JBHSDL010000014.1"/>
</dbReference>
<keyword evidence="2 5" id="KW-0328">Glycosyltransferase</keyword>
<dbReference type="Gene3D" id="3.90.550.10">
    <property type="entry name" value="Spore Coat Polysaccharide Biosynthesis Protein SpsA, Chain A"/>
    <property type="match status" value="1"/>
</dbReference>
<dbReference type="Pfam" id="PF00535">
    <property type="entry name" value="Glycos_transf_2"/>
    <property type="match status" value="1"/>
</dbReference>
<evidence type="ECO:0000256" key="3">
    <source>
        <dbReference type="ARBA" id="ARBA00022679"/>
    </source>
</evidence>
<comment type="similarity">
    <text evidence="1">Belongs to the glycosyltransferase 2 family.</text>
</comment>
<dbReference type="EC" id="2.4.-.-" evidence="5"/>
<feature type="domain" description="Glycosyltransferase 2-like" evidence="4">
    <location>
        <begin position="37"/>
        <end position="140"/>
    </location>
</feature>
<sequence>MINVTDYHRHWAHVDMAEWALVEIAVLTAVHAGYTRFLPAAWRSLCAQTYPDWSWYVQVDGARSPEVVGTLIGCGAADDPRLRLGFNGTREGPAVTRNVALGRIAAPLVQNLDADDELEPNALATLGAALATQPSAGFAVGPARDLLGSGELRSFPWDFPAGPLARGALVDAWITTPDTYRVPVHPAGVLWRRDLLLAAGGWAALRGMEDTALLMSASALAAGVVVDAPTLRYRKHHLQHSTRPSIFEGGGEQISLVRARAEALLLGPGWLAAPAH</sequence>
<dbReference type="Proteomes" id="UP001595844">
    <property type="component" value="Unassembled WGS sequence"/>
</dbReference>
<proteinExistence type="inferred from homology"/>
<evidence type="ECO:0000256" key="2">
    <source>
        <dbReference type="ARBA" id="ARBA00022676"/>
    </source>
</evidence>
<keyword evidence="6" id="KW-1185">Reference proteome</keyword>
<keyword evidence="3 5" id="KW-0808">Transferase</keyword>
<reference evidence="6" key="1">
    <citation type="journal article" date="2019" name="Int. J. Syst. Evol. Microbiol.">
        <title>The Global Catalogue of Microorganisms (GCM) 10K type strain sequencing project: providing services to taxonomists for standard genome sequencing and annotation.</title>
        <authorList>
            <consortium name="The Broad Institute Genomics Platform"/>
            <consortium name="The Broad Institute Genome Sequencing Center for Infectious Disease"/>
            <person name="Wu L."/>
            <person name="Ma J."/>
        </authorList>
    </citation>
    <scope>NUCLEOTIDE SEQUENCE [LARGE SCALE GENOMIC DNA]</scope>
    <source>
        <strain evidence="6">IBRC-M 10490</strain>
    </source>
</reference>
<dbReference type="InterPro" id="IPR050834">
    <property type="entry name" value="Glycosyltransf_2"/>
</dbReference>
<protein>
    <submittedName>
        <fullName evidence="5">Glycosyltransferase</fullName>
        <ecNumber evidence="5">2.4.-.-</ecNumber>
    </submittedName>
</protein>
<dbReference type="SUPFAM" id="SSF53448">
    <property type="entry name" value="Nucleotide-diphospho-sugar transferases"/>
    <property type="match status" value="1"/>
</dbReference>
<evidence type="ECO:0000256" key="1">
    <source>
        <dbReference type="ARBA" id="ARBA00006739"/>
    </source>
</evidence>
<gene>
    <name evidence="5" type="ORF">ACFO5K_13030</name>
</gene>
<evidence type="ECO:0000259" key="4">
    <source>
        <dbReference type="Pfam" id="PF00535"/>
    </source>
</evidence>